<evidence type="ECO:0000259" key="5">
    <source>
        <dbReference type="Pfam" id="PF00535"/>
    </source>
</evidence>
<evidence type="ECO:0000259" key="4">
    <source>
        <dbReference type="Pfam" id="PF00534"/>
    </source>
</evidence>
<comment type="similarity">
    <text evidence="1">Belongs to the glycosyltransferase 2 family.</text>
</comment>
<accession>A0A699KAD4</accession>
<dbReference type="AlphaFoldDB" id="A0A699KAD4"/>
<keyword evidence="2" id="KW-0328">Glycosyltransferase</keyword>
<protein>
    <recommendedName>
        <fullName evidence="7">Glycosyltransferase 2-like domain-containing protein</fullName>
    </recommendedName>
</protein>
<evidence type="ECO:0008006" key="7">
    <source>
        <dbReference type="Google" id="ProtNLM"/>
    </source>
</evidence>
<evidence type="ECO:0000313" key="6">
    <source>
        <dbReference type="EMBL" id="GFA79044.1"/>
    </source>
</evidence>
<dbReference type="SUPFAM" id="SSF53448">
    <property type="entry name" value="Nucleotide-diphospho-sugar transferases"/>
    <property type="match status" value="1"/>
</dbReference>
<dbReference type="GO" id="GO:0016757">
    <property type="term" value="F:glycosyltransferase activity"/>
    <property type="evidence" value="ECO:0007669"/>
    <property type="project" value="UniProtKB-KW"/>
</dbReference>
<evidence type="ECO:0000256" key="1">
    <source>
        <dbReference type="ARBA" id="ARBA00006739"/>
    </source>
</evidence>
<dbReference type="Gene3D" id="3.90.550.10">
    <property type="entry name" value="Spore Coat Polysaccharide Biosynthesis Protein SpsA, Chain A"/>
    <property type="match status" value="1"/>
</dbReference>
<dbReference type="Gene3D" id="3.40.50.2000">
    <property type="entry name" value="Glycogen Phosphorylase B"/>
    <property type="match status" value="1"/>
</dbReference>
<dbReference type="InterPro" id="IPR001296">
    <property type="entry name" value="Glyco_trans_1"/>
</dbReference>
<dbReference type="SUPFAM" id="SSF53756">
    <property type="entry name" value="UDP-Glycosyltransferase/glycogen phosphorylase"/>
    <property type="match status" value="1"/>
</dbReference>
<evidence type="ECO:0000256" key="2">
    <source>
        <dbReference type="ARBA" id="ARBA00022676"/>
    </source>
</evidence>
<proteinExistence type="inferred from homology"/>
<dbReference type="PANTHER" id="PTHR43179:SF12">
    <property type="entry name" value="GALACTOFURANOSYLTRANSFERASE GLFT2"/>
    <property type="match status" value="1"/>
</dbReference>
<name>A0A699KAD4_TANCI</name>
<reference evidence="6" key="1">
    <citation type="journal article" date="2019" name="Sci. Rep.">
        <title>Draft genome of Tanacetum cinerariifolium, the natural source of mosquito coil.</title>
        <authorList>
            <person name="Yamashiro T."/>
            <person name="Shiraishi A."/>
            <person name="Satake H."/>
            <person name="Nakayama K."/>
        </authorList>
    </citation>
    <scope>NUCLEOTIDE SEQUENCE</scope>
</reference>
<dbReference type="PANTHER" id="PTHR43179">
    <property type="entry name" value="RHAMNOSYLTRANSFERASE WBBL"/>
    <property type="match status" value="1"/>
</dbReference>
<dbReference type="Pfam" id="PF00534">
    <property type="entry name" value="Glycos_transf_1"/>
    <property type="match status" value="1"/>
</dbReference>
<gene>
    <name evidence="6" type="ORF">Tci_651016</name>
</gene>
<dbReference type="InterPro" id="IPR029044">
    <property type="entry name" value="Nucleotide-diphossugar_trans"/>
</dbReference>
<dbReference type="SUPFAM" id="SSF51126">
    <property type="entry name" value="Pectin lyase-like"/>
    <property type="match status" value="1"/>
</dbReference>
<dbReference type="EMBL" id="BKCJ010488411">
    <property type="protein sequence ID" value="GFA79044.1"/>
    <property type="molecule type" value="Genomic_DNA"/>
</dbReference>
<keyword evidence="3" id="KW-0808">Transferase</keyword>
<feature type="domain" description="Glycosyltransferase 2-like" evidence="5">
    <location>
        <begin position="154"/>
        <end position="247"/>
    </location>
</feature>
<evidence type="ECO:0000256" key="3">
    <source>
        <dbReference type="ARBA" id="ARBA00022679"/>
    </source>
</evidence>
<dbReference type="InterPro" id="IPR001173">
    <property type="entry name" value="Glyco_trans_2-like"/>
</dbReference>
<sequence>MGDGPVGHLVPGWITEAGLQDRVTWHGSVPYETTRAAYLTHDLFMLCSLRDTYANQYMESMALGLPILTLDHHGAADFIPAAAGIKVPVQAAEATTAALARAVEYLYDHPAELEQMGRAGFAFAANYTLTKLVSGLYQQAALAAPELAGLALQPQTTQAFRTVVVDDGSTDETAAALARDFPEVEVVTGDGNLFWTAGVNAGIRRALALGADRVMTLNNDVIAAPDFVARMLTTAEQHPTAVLGALEFDADTGEVIYGGERLDFRTNTRYDLLEELPAEQRCGLHPVTYLPGRGLLIPKAVIDKIGLFDEKRLPHYLADFDYTSVARRAGFPVYCNYDAHLSTYPEESGQTLTRKQRSLKGYYQHLFSIRGGLALAGLSGGPGLGACTTHHLSGEAVLVIDRGGTYKGTYRSHSSGTACIRVATTEPVVLEGCLLTGPGNLIEAGEGADLTVRNCRGQGLEPTADKEAPGRFLDVYRPRRLVVEHNILTQTSGIVINRWAGNSGPNQTLTVRYNRARNIDGRWRQGQGSTRSSFLLLNTVQHLAGIEIAYNEVVNTPDQSLVEDNINLYNSSGTAASPLHVHDNFVRGAYPLPATVATFTGTGLTSDGDAQTADEAASFIEADHNQFVATGNAAMNLAAGHDIYYHDNRAVTSGYLPDGQRFRAGHAGLGVFNYYHQPASVFFNNRVARNVVGYVAWGGHDPAPDRQDLSPDACAPCTGTVHLPAPITPATEEQEWKSWQQKLRQQHVVVGPLPAPKAARH</sequence>
<feature type="domain" description="Glycosyl transferase family 1" evidence="4">
    <location>
        <begin position="12"/>
        <end position="119"/>
    </location>
</feature>
<dbReference type="Pfam" id="PF00535">
    <property type="entry name" value="Glycos_transf_2"/>
    <property type="match status" value="1"/>
</dbReference>
<comment type="caution">
    <text evidence="6">The sequence shown here is derived from an EMBL/GenBank/DDBJ whole genome shotgun (WGS) entry which is preliminary data.</text>
</comment>
<dbReference type="InterPro" id="IPR011050">
    <property type="entry name" value="Pectin_lyase_fold/virulence"/>
</dbReference>
<organism evidence="6">
    <name type="scientific">Tanacetum cinerariifolium</name>
    <name type="common">Dalmatian daisy</name>
    <name type="synonym">Chrysanthemum cinerariifolium</name>
    <dbReference type="NCBI Taxonomy" id="118510"/>
    <lineage>
        <taxon>Eukaryota</taxon>
        <taxon>Viridiplantae</taxon>
        <taxon>Streptophyta</taxon>
        <taxon>Embryophyta</taxon>
        <taxon>Tracheophyta</taxon>
        <taxon>Spermatophyta</taxon>
        <taxon>Magnoliopsida</taxon>
        <taxon>eudicotyledons</taxon>
        <taxon>Gunneridae</taxon>
        <taxon>Pentapetalae</taxon>
        <taxon>asterids</taxon>
        <taxon>campanulids</taxon>
        <taxon>Asterales</taxon>
        <taxon>Asteraceae</taxon>
        <taxon>Asteroideae</taxon>
        <taxon>Anthemideae</taxon>
        <taxon>Anthemidinae</taxon>
        <taxon>Tanacetum</taxon>
    </lineage>
</organism>